<name>A0A142BQ31_ENTCL</name>
<evidence type="ECO:0000256" key="1">
    <source>
        <dbReference type="SAM" id="Phobius"/>
    </source>
</evidence>
<keyword evidence="1" id="KW-0812">Transmembrane</keyword>
<dbReference type="AlphaFoldDB" id="A0A142BQ31"/>
<protein>
    <submittedName>
        <fullName evidence="2">Uncharacterized protein</fullName>
    </submittedName>
</protein>
<accession>A0A142BQ31</accession>
<dbReference type="EMBL" id="KU302800">
    <property type="protein sequence ID" value="AMP35189.1"/>
    <property type="molecule type" value="Genomic_DNA"/>
</dbReference>
<geneLocation type="plasmid" evidence="2">
    <name>pKPC3_SZ</name>
</geneLocation>
<keyword evidence="1" id="KW-0472">Membrane</keyword>
<keyword evidence="1" id="KW-1133">Transmembrane helix</keyword>
<dbReference type="RefSeq" id="WP_058999019.1">
    <property type="nucleotide sequence ID" value="NZ_KU302800.1"/>
</dbReference>
<feature type="transmembrane region" description="Helical" evidence="1">
    <location>
        <begin position="12"/>
        <end position="33"/>
    </location>
</feature>
<sequence length="100" mass="11221">MKQTVIFGFKVVISYFIKLAALAAFGLILVYFISNGLLYLSSLVMHSSVQYVTWYQVWDMCAELFKHVAPWLPVIFISSLALSVAFSFIMKVGTTKNKGA</sequence>
<keyword evidence="2" id="KW-0614">Plasmid</keyword>
<dbReference type="GeneID" id="39640164"/>
<organism evidence="2">
    <name type="scientific">Enterobacter cloacae</name>
    <dbReference type="NCBI Taxonomy" id="550"/>
    <lineage>
        <taxon>Bacteria</taxon>
        <taxon>Pseudomonadati</taxon>
        <taxon>Pseudomonadota</taxon>
        <taxon>Gammaproteobacteria</taxon>
        <taxon>Enterobacterales</taxon>
        <taxon>Enterobacteriaceae</taxon>
        <taxon>Enterobacter</taxon>
        <taxon>Enterobacter cloacae complex</taxon>
    </lineage>
</organism>
<reference evidence="2" key="1">
    <citation type="journal article" date="2016" name="Antimicrob. Agents Chemother.">
        <title>Genomic characterization of Enterobacter cloacae isolates from China that co-produce KPC-3 and NDM-1 carbapenemases.</title>
        <authorList>
            <person name="Du H."/>
            <person name="Chen L."/>
            <person name="Chavda K.D."/>
            <person name="Pandey R."/>
            <person name="Zhang H."/>
            <person name="Xie X."/>
            <person name="Tang Y.W."/>
            <person name="Kreiswirth B.N."/>
        </authorList>
    </citation>
    <scope>NUCLEOTIDE SEQUENCE</scope>
    <source>
        <strain evidence="2">SZECL1</strain>
        <plasmid evidence="2">pKPC3_SZ</plasmid>
    </source>
</reference>
<feature type="transmembrane region" description="Helical" evidence="1">
    <location>
        <begin position="68"/>
        <end position="89"/>
    </location>
</feature>
<proteinExistence type="predicted"/>
<evidence type="ECO:0000313" key="2">
    <source>
        <dbReference type="EMBL" id="AMP35189.1"/>
    </source>
</evidence>